<feature type="signal peptide" evidence="2">
    <location>
        <begin position="1"/>
        <end position="23"/>
    </location>
</feature>
<dbReference type="GO" id="GO:0005509">
    <property type="term" value="F:calcium ion binding"/>
    <property type="evidence" value="ECO:0007669"/>
    <property type="project" value="InterPro"/>
</dbReference>
<organism evidence="4 5">
    <name type="scientific">Salipiger profundus</name>
    <dbReference type="NCBI Taxonomy" id="1229727"/>
    <lineage>
        <taxon>Bacteria</taxon>
        <taxon>Pseudomonadati</taxon>
        <taxon>Pseudomonadota</taxon>
        <taxon>Alphaproteobacteria</taxon>
        <taxon>Rhodobacterales</taxon>
        <taxon>Roseobacteraceae</taxon>
        <taxon>Salipiger</taxon>
    </lineage>
</organism>
<dbReference type="KEGG" id="tpro:Ga0080559_TMP748"/>
<feature type="chain" id="PRO_5010572492" evidence="2">
    <location>
        <begin position="24"/>
        <end position="203"/>
    </location>
</feature>
<protein>
    <submittedName>
        <fullName evidence="4">Calmodulin</fullName>
    </submittedName>
</protein>
<dbReference type="SUPFAM" id="SSF47473">
    <property type="entry name" value="EF-hand"/>
    <property type="match status" value="1"/>
</dbReference>
<feature type="domain" description="EF-hand" evidence="3">
    <location>
        <begin position="139"/>
        <end position="174"/>
    </location>
</feature>
<dbReference type="EMBL" id="CP014796">
    <property type="protein sequence ID" value="APX21544.1"/>
    <property type="molecule type" value="Genomic_DNA"/>
</dbReference>
<evidence type="ECO:0000256" key="2">
    <source>
        <dbReference type="SAM" id="SignalP"/>
    </source>
</evidence>
<feature type="region of interest" description="Disordered" evidence="1">
    <location>
        <begin position="171"/>
        <end position="203"/>
    </location>
</feature>
<dbReference type="STRING" id="1229727.Ga0080559_TMP748"/>
<dbReference type="InterPro" id="IPR018247">
    <property type="entry name" value="EF_Hand_1_Ca_BS"/>
</dbReference>
<evidence type="ECO:0000313" key="5">
    <source>
        <dbReference type="Proteomes" id="UP000186559"/>
    </source>
</evidence>
<feature type="compositionally biased region" description="Basic and acidic residues" evidence="1">
    <location>
        <begin position="25"/>
        <end position="39"/>
    </location>
</feature>
<evidence type="ECO:0000256" key="1">
    <source>
        <dbReference type="SAM" id="MobiDB-lite"/>
    </source>
</evidence>
<dbReference type="RefSeq" id="WP_229743231.1">
    <property type="nucleotide sequence ID" value="NZ_BMEW01000002.1"/>
</dbReference>
<evidence type="ECO:0000313" key="4">
    <source>
        <dbReference type="EMBL" id="APX21544.1"/>
    </source>
</evidence>
<evidence type="ECO:0000259" key="3">
    <source>
        <dbReference type="PROSITE" id="PS50222"/>
    </source>
</evidence>
<keyword evidence="2" id="KW-0732">Signal</keyword>
<reference evidence="4 5" key="1">
    <citation type="submission" date="2016-03" db="EMBL/GenBank/DDBJ databases">
        <title>Deep-sea bacteria in the southern Pacific.</title>
        <authorList>
            <person name="Tang K."/>
        </authorList>
    </citation>
    <scope>NUCLEOTIDE SEQUENCE [LARGE SCALE GENOMIC DNA]</scope>
    <source>
        <strain evidence="4 5">JLT2016</strain>
    </source>
</reference>
<accession>A0A1U7D067</accession>
<dbReference type="PROSITE" id="PS00018">
    <property type="entry name" value="EF_HAND_1"/>
    <property type="match status" value="1"/>
</dbReference>
<proteinExistence type="predicted"/>
<feature type="region of interest" description="Disordered" evidence="1">
    <location>
        <begin position="24"/>
        <end position="45"/>
    </location>
</feature>
<dbReference type="AlphaFoldDB" id="A0A1U7D067"/>
<dbReference type="SMART" id="SM00054">
    <property type="entry name" value="EFh"/>
    <property type="match status" value="2"/>
</dbReference>
<sequence length="203" mass="22050" precursor="true">MPTLARKAIILSITMLTAGAALADSGHHDRDGSGPRMGRDAMPMGGDRHEMMEHMMRMMTLMHGSDTMGPGMGVMGGPGMGGMSMMDRDMMQMMMGPGMMNDMPGGRPGRMMQSRLENYDADGDGALDLDEFAEWHAAMLHETMVDRFQHLDADGDGTITSEEMKALAGRVTRMGGGDPDKRPMMQGDDTGDRPMMQGMPDQN</sequence>
<dbReference type="Pfam" id="PF13202">
    <property type="entry name" value="EF-hand_5"/>
    <property type="match status" value="2"/>
</dbReference>
<dbReference type="InterPro" id="IPR011992">
    <property type="entry name" value="EF-hand-dom_pair"/>
</dbReference>
<dbReference type="Gene3D" id="1.10.238.10">
    <property type="entry name" value="EF-hand"/>
    <property type="match status" value="1"/>
</dbReference>
<gene>
    <name evidence="4" type="ORF">Ga0080559_TMP748</name>
</gene>
<dbReference type="InterPro" id="IPR002048">
    <property type="entry name" value="EF_hand_dom"/>
</dbReference>
<keyword evidence="5" id="KW-1185">Reference proteome</keyword>
<dbReference type="PROSITE" id="PS50222">
    <property type="entry name" value="EF_HAND_2"/>
    <property type="match status" value="1"/>
</dbReference>
<dbReference type="Proteomes" id="UP000186559">
    <property type="component" value="Chromosome"/>
</dbReference>
<name>A0A1U7D067_9RHOB</name>